<organism evidence="8 9">
    <name type="scientific">Rhodococcus aetherivorans</name>
    <dbReference type="NCBI Taxonomy" id="191292"/>
    <lineage>
        <taxon>Bacteria</taxon>
        <taxon>Bacillati</taxon>
        <taxon>Actinomycetota</taxon>
        <taxon>Actinomycetes</taxon>
        <taxon>Mycobacteriales</taxon>
        <taxon>Nocardiaceae</taxon>
        <taxon>Rhodococcus</taxon>
    </lineage>
</organism>
<dbReference type="PRINTS" id="PR00081">
    <property type="entry name" value="GDHRDH"/>
</dbReference>
<evidence type="ECO:0000256" key="5">
    <source>
        <dbReference type="ARBA" id="ARBA00040781"/>
    </source>
</evidence>
<evidence type="ECO:0000313" key="8">
    <source>
        <dbReference type="EMBL" id="UYF93374.1"/>
    </source>
</evidence>
<proteinExistence type="inferred from homology"/>
<comment type="similarity">
    <text evidence="2 7">Belongs to the short-chain dehydrogenases/reductases (SDR) family.</text>
</comment>
<dbReference type="InterPro" id="IPR020904">
    <property type="entry name" value="Sc_DH/Rdtase_CS"/>
</dbReference>
<dbReference type="Gene3D" id="3.40.50.720">
    <property type="entry name" value="NAD(P)-binding Rossmann-like Domain"/>
    <property type="match status" value="1"/>
</dbReference>
<reference evidence="8" key="1">
    <citation type="submission" date="2022-09" db="EMBL/GenBank/DDBJ databases">
        <title>The genome sequence of Rhodococcus aetherivorans N1.</title>
        <authorList>
            <person name="Jiang W."/>
        </authorList>
    </citation>
    <scope>NUCLEOTIDE SEQUENCE</scope>
    <source>
        <strain evidence="8">N1</strain>
    </source>
</reference>
<dbReference type="Proteomes" id="UP001163947">
    <property type="component" value="Chromosome"/>
</dbReference>
<dbReference type="GO" id="GO:0032787">
    <property type="term" value="P:monocarboxylic acid metabolic process"/>
    <property type="evidence" value="ECO:0007669"/>
    <property type="project" value="UniProtKB-ARBA"/>
</dbReference>
<keyword evidence="4" id="KW-0560">Oxidoreductase</keyword>
<evidence type="ECO:0000256" key="7">
    <source>
        <dbReference type="RuleBase" id="RU000363"/>
    </source>
</evidence>
<dbReference type="PANTHER" id="PTHR42879">
    <property type="entry name" value="3-OXOACYL-(ACYL-CARRIER-PROTEIN) REDUCTASE"/>
    <property type="match status" value="1"/>
</dbReference>
<dbReference type="PANTHER" id="PTHR42879:SF2">
    <property type="entry name" value="3-OXOACYL-[ACYL-CARRIER-PROTEIN] REDUCTASE FABG"/>
    <property type="match status" value="1"/>
</dbReference>
<dbReference type="SUPFAM" id="SSF51735">
    <property type="entry name" value="NAD(P)-binding Rossmann-fold domains"/>
    <property type="match status" value="1"/>
</dbReference>
<dbReference type="GO" id="GO:0004316">
    <property type="term" value="F:3-oxoacyl-[acyl-carrier-protein] reductase (NADPH) activity"/>
    <property type="evidence" value="ECO:0007669"/>
    <property type="project" value="UniProtKB-EC"/>
</dbReference>
<evidence type="ECO:0000256" key="6">
    <source>
        <dbReference type="ARBA" id="ARBA00047400"/>
    </source>
</evidence>
<dbReference type="InterPro" id="IPR050259">
    <property type="entry name" value="SDR"/>
</dbReference>
<dbReference type="EMBL" id="CP106982">
    <property type="protein sequence ID" value="UYF93374.1"/>
    <property type="molecule type" value="Genomic_DNA"/>
</dbReference>
<protein>
    <recommendedName>
        <fullName evidence="5">3-oxoacyl-[acyl-carrier-protein] reductase MabA</fullName>
    </recommendedName>
</protein>
<evidence type="ECO:0000256" key="3">
    <source>
        <dbReference type="ARBA" id="ARBA00022512"/>
    </source>
</evidence>
<sequence length="247" mass="25201">MVNPQKVAVVTGGGRGIGAAISQRLAADGFAVAVNYSRSARDAEDVVAKIVADGGQAVAIRADISKAADAERLIADTTARLGAPTVLVNNAGMNKAGAARKQSPDEFDEVIAVNLNGAFYCTHFALPAMYDAGWGRVVFVNSPSGGRRPSPGMSAYSAAKAGLVAMTKTMAVEVARRGITVNSVMPGFVATDIVSSGGEAGVEALTRHWPSIPPESIASTVSFLVSDNAADVSGEEIGVWRGGPVGV</sequence>
<dbReference type="Pfam" id="PF00106">
    <property type="entry name" value="adh_short"/>
    <property type="match status" value="1"/>
</dbReference>
<keyword evidence="3" id="KW-0134">Cell wall</keyword>
<evidence type="ECO:0000256" key="1">
    <source>
        <dbReference type="ARBA" id="ARBA00004191"/>
    </source>
</evidence>
<dbReference type="InterPro" id="IPR002347">
    <property type="entry name" value="SDR_fam"/>
</dbReference>
<dbReference type="InterPro" id="IPR036291">
    <property type="entry name" value="NAD(P)-bd_dom_sf"/>
</dbReference>
<comment type="catalytic activity">
    <reaction evidence="6">
        <text>a (3R)-hydroxyacyl-[ACP] + NADP(+) = a 3-oxoacyl-[ACP] + NADPH + H(+)</text>
        <dbReference type="Rhea" id="RHEA:17397"/>
        <dbReference type="Rhea" id="RHEA-COMP:9916"/>
        <dbReference type="Rhea" id="RHEA-COMP:9945"/>
        <dbReference type="ChEBI" id="CHEBI:15378"/>
        <dbReference type="ChEBI" id="CHEBI:57783"/>
        <dbReference type="ChEBI" id="CHEBI:58349"/>
        <dbReference type="ChEBI" id="CHEBI:78776"/>
        <dbReference type="ChEBI" id="CHEBI:78827"/>
        <dbReference type="EC" id="1.1.1.100"/>
    </reaction>
    <physiologicalReaction direction="right-to-left" evidence="6">
        <dbReference type="Rhea" id="RHEA:17399"/>
    </physiologicalReaction>
</comment>
<gene>
    <name evidence="8" type="ORF">OCS65_23500</name>
</gene>
<dbReference type="PROSITE" id="PS00061">
    <property type="entry name" value="ADH_SHORT"/>
    <property type="match status" value="1"/>
</dbReference>
<accession>A0AA46NUE8</accession>
<evidence type="ECO:0000313" key="9">
    <source>
        <dbReference type="Proteomes" id="UP001163947"/>
    </source>
</evidence>
<evidence type="ECO:0000256" key="4">
    <source>
        <dbReference type="ARBA" id="ARBA00023002"/>
    </source>
</evidence>
<dbReference type="PRINTS" id="PR00080">
    <property type="entry name" value="SDRFAMILY"/>
</dbReference>
<keyword evidence="3" id="KW-0964">Secreted</keyword>
<dbReference type="FunFam" id="3.40.50.720:FF:000173">
    <property type="entry name" value="3-oxoacyl-[acyl-carrier protein] reductase"/>
    <property type="match status" value="1"/>
</dbReference>
<dbReference type="AlphaFoldDB" id="A0AA46NUE8"/>
<evidence type="ECO:0000256" key="2">
    <source>
        <dbReference type="ARBA" id="ARBA00006484"/>
    </source>
</evidence>
<comment type="subcellular location">
    <subcellularLocation>
        <location evidence="1">Secreted</location>
        <location evidence="1">Cell wall</location>
    </subcellularLocation>
</comment>
<name>A0AA46NUE8_9NOCA</name>